<protein>
    <submittedName>
        <fullName evidence="2">Uncharacterized protein</fullName>
    </submittedName>
</protein>
<organism evidence="2 3">
    <name type="scientific">Dreissena polymorpha</name>
    <name type="common">Zebra mussel</name>
    <name type="synonym">Mytilus polymorpha</name>
    <dbReference type="NCBI Taxonomy" id="45954"/>
    <lineage>
        <taxon>Eukaryota</taxon>
        <taxon>Metazoa</taxon>
        <taxon>Spiralia</taxon>
        <taxon>Lophotrochozoa</taxon>
        <taxon>Mollusca</taxon>
        <taxon>Bivalvia</taxon>
        <taxon>Autobranchia</taxon>
        <taxon>Heteroconchia</taxon>
        <taxon>Euheterodonta</taxon>
        <taxon>Imparidentia</taxon>
        <taxon>Neoheterodontei</taxon>
        <taxon>Myida</taxon>
        <taxon>Dreissenoidea</taxon>
        <taxon>Dreissenidae</taxon>
        <taxon>Dreissena</taxon>
    </lineage>
</organism>
<accession>A0A9D4I1F2</accession>
<dbReference type="EMBL" id="JAIWYP010000011">
    <property type="protein sequence ID" value="KAH3740663.1"/>
    <property type="molecule type" value="Genomic_DNA"/>
</dbReference>
<evidence type="ECO:0000256" key="1">
    <source>
        <dbReference type="SAM" id="MobiDB-lite"/>
    </source>
</evidence>
<evidence type="ECO:0000313" key="3">
    <source>
        <dbReference type="Proteomes" id="UP000828390"/>
    </source>
</evidence>
<feature type="region of interest" description="Disordered" evidence="1">
    <location>
        <begin position="1"/>
        <end position="20"/>
    </location>
</feature>
<name>A0A9D4I1F2_DREPO</name>
<keyword evidence="3" id="KW-1185">Reference proteome</keyword>
<reference evidence="2" key="2">
    <citation type="submission" date="2020-11" db="EMBL/GenBank/DDBJ databases">
        <authorList>
            <person name="McCartney M.A."/>
            <person name="Auch B."/>
            <person name="Kono T."/>
            <person name="Mallez S."/>
            <person name="Becker A."/>
            <person name="Gohl D.M."/>
            <person name="Silverstein K.A.T."/>
            <person name="Koren S."/>
            <person name="Bechman K.B."/>
            <person name="Herman A."/>
            <person name="Abrahante J.E."/>
            <person name="Garbe J."/>
        </authorList>
    </citation>
    <scope>NUCLEOTIDE SEQUENCE</scope>
    <source>
        <strain evidence="2">Duluth1</strain>
        <tissue evidence="2">Whole animal</tissue>
    </source>
</reference>
<gene>
    <name evidence="2" type="ORF">DPMN_047373</name>
</gene>
<reference evidence="2" key="1">
    <citation type="journal article" date="2019" name="bioRxiv">
        <title>The Genome of the Zebra Mussel, Dreissena polymorpha: A Resource for Invasive Species Research.</title>
        <authorList>
            <person name="McCartney M.A."/>
            <person name="Auch B."/>
            <person name="Kono T."/>
            <person name="Mallez S."/>
            <person name="Zhang Y."/>
            <person name="Obille A."/>
            <person name="Becker A."/>
            <person name="Abrahante J.E."/>
            <person name="Garbe J."/>
            <person name="Badalamenti J.P."/>
            <person name="Herman A."/>
            <person name="Mangelson H."/>
            <person name="Liachko I."/>
            <person name="Sullivan S."/>
            <person name="Sone E.D."/>
            <person name="Koren S."/>
            <person name="Silverstein K.A.T."/>
            <person name="Beckman K.B."/>
            <person name="Gohl D.M."/>
        </authorList>
    </citation>
    <scope>NUCLEOTIDE SEQUENCE</scope>
    <source>
        <strain evidence="2">Duluth1</strain>
        <tissue evidence="2">Whole animal</tissue>
    </source>
</reference>
<dbReference type="Proteomes" id="UP000828390">
    <property type="component" value="Unassembled WGS sequence"/>
</dbReference>
<sequence>MFNPRQVGGERGSVARWPDVTDDDDDCDHIEDAGINWEARRWGLSHIGDKATMGLKSHRRLSGDGWGWGSSNIGDTAVMGFKSHSPSGDGSQRRQSAGMGERFEDGALILISVRTTSGESEGAAIFDTLNLLVHITGLTSELSIGLSIALDDSGAGKETVLERRRGTFLRREKIEKISWKQQGRYVKCFYFGSQSDGNTTPDLQSDNDVLMSFNGVHIMTVCEDWRAGMENYLMFHDDNTPPQQYLLQVIRRDTPEPATSLLHDALYW</sequence>
<evidence type="ECO:0000313" key="2">
    <source>
        <dbReference type="EMBL" id="KAH3740663.1"/>
    </source>
</evidence>
<comment type="caution">
    <text evidence="2">The sequence shown here is derived from an EMBL/GenBank/DDBJ whole genome shotgun (WGS) entry which is preliminary data.</text>
</comment>
<dbReference type="AlphaFoldDB" id="A0A9D4I1F2"/>
<proteinExistence type="predicted"/>